<keyword evidence="1" id="KW-0812">Transmembrane</keyword>
<gene>
    <name evidence="2" type="ORF">S03H2_08547</name>
</gene>
<dbReference type="PANTHER" id="PTHR38686:SF1">
    <property type="entry name" value="APOLIPOPROTEIN N-ACYLTRANSFERASE"/>
    <property type="match status" value="1"/>
</dbReference>
<organism evidence="2">
    <name type="scientific">marine sediment metagenome</name>
    <dbReference type="NCBI Taxonomy" id="412755"/>
    <lineage>
        <taxon>unclassified sequences</taxon>
        <taxon>metagenomes</taxon>
        <taxon>ecological metagenomes</taxon>
    </lineage>
</organism>
<dbReference type="AlphaFoldDB" id="X1EEK7"/>
<dbReference type="SUPFAM" id="SSF54849">
    <property type="entry name" value="GroEL-intermediate domain like"/>
    <property type="match status" value="1"/>
</dbReference>
<evidence type="ECO:0008006" key="3">
    <source>
        <dbReference type="Google" id="ProtNLM"/>
    </source>
</evidence>
<dbReference type="Gene3D" id="3.30.260.10">
    <property type="entry name" value="TCP-1-like chaperonin intermediate domain"/>
    <property type="match status" value="1"/>
</dbReference>
<evidence type="ECO:0000313" key="2">
    <source>
        <dbReference type="EMBL" id="GAH18790.1"/>
    </source>
</evidence>
<comment type="caution">
    <text evidence="2">The sequence shown here is derived from an EMBL/GenBank/DDBJ whole genome shotgun (WGS) entry which is preliminary data.</text>
</comment>
<name>X1EEK7_9ZZZZ</name>
<keyword evidence="1" id="KW-1133">Transmembrane helix</keyword>
<evidence type="ECO:0000256" key="1">
    <source>
        <dbReference type="SAM" id="Phobius"/>
    </source>
</evidence>
<dbReference type="GO" id="GO:0016410">
    <property type="term" value="F:N-acyltransferase activity"/>
    <property type="evidence" value="ECO:0007669"/>
    <property type="project" value="InterPro"/>
</dbReference>
<sequence>ISANDPEIGEKIAESMEKVGKDGVYFVQCANTGISGVFAPNGKELDATRKNEACTLTTSVYFMQEQTFYSKYGDIFSYICLLIFLIWIILKLPIYTINNKNN</sequence>
<reference evidence="2" key="1">
    <citation type="journal article" date="2014" name="Front. Microbiol.">
        <title>High frequency of phylogenetically diverse reductive dehalogenase-homologous genes in deep subseafloor sedimentary metagenomes.</title>
        <authorList>
            <person name="Kawai M."/>
            <person name="Futagami T."/>
            <person name="Toyoda A."/>
            <person name="Takaki Y."/>
            <person name="Nishi S."/>
            <person name="Hori S."/>
            <person name="Arai W."/>
            <person name="Tsubouchi T."/>
            <person name="Morono Y."/>
            <person name="Uchiyama I."/>
            <person name="Ito T."/>
            <person name="Fujiyama A."/>
            <person name="Inagaki F."/>
            <person name="Takami H."/>
        </authorList>
    </citation>
    <scope>NUCLEOTIDE SEQUENCE</scope>
    <source>
        <strain evidence="2">Expedition CK06-06</strain>
    </source>
</reference>
<feature type="transmembrane region" description="Helical" evidence="1">
    <location>
        <begin position="75"/>
        <end position="97"/>
    </location>
</feature>
<dbReference type="GO" id="GO:0016020">
    <property type="term" value="C:membrane"/>
    <property type="evidence" value="ECO:0007669"/>
    <property type="project" value="InterPro"/>
</dbReference>
<proteinExistence type="predicted"/>
<feature type="non-terminal residue" evidence="2">
    <location>
        <position position="1"/>
    </location>
</feature>
<accession>X1EEK7</accession>
<dbReference type="PANTHER" id="PTHR38686">
    <property type="entry name" value="APOLIPOPROTEIN N-ACYLTRANSFERASE"/>
    <property type="match status" value="1"/>
</dbReference>
<dbReference type="InterPro" id="IPR027410">
    <property type="entry name" value="TCP-1-like_intermed_sf"/>
</dbReference>
<dbReference type="InterPro" id="IPR004563">
    <property type="entry name" value="Apolipo_AcylTrfase"/>
</dbReference>
<dbReference type="EMBL" id="BARU01004174">
    <property type="protein sequence ID" value="GAH18790.1"/>
    <property type="molecule type" value="Genomic_DNA"/>
</dbReference>
<dbReference type="GO" id="GO:0042158">
    <property type="term" value="P:lipoprotein biosynthetic process"/>
    <property type="evidence" value="ECO:0007669"/>
    <property type="project" value="InterPro"/>
</dbReference>
<protein>
    <recommendedName>
        <fullName evidence="3">CN hydrolase domain-containing protein</fullName>
    </recommendedName>
</protein>
<keyword evidence="1" id="KW-0472">Membrane</keyword>